<dbReference type="OrthoDB" id="9816431at2"/>
<accession>A0A1I4QQA7</accession>
<evidence type="ECO:0000313" key="8">
    <source>
        <dbReference type="Proteomes" id="UP000199048"/>
    </source>
</evidence>
<evidence type="ECO:0000256" key="1">
    <source>
        <dbReference type="ARBA" id="ARBA00023015"/>
    </source>
</evidence>
<evidence type="ECO:0000259" key="6">
    <source>
        <dbReference type="PROSITE" id="PS50977"/>
    </source>
</evidence>
<evidence type="ECO:0000313" key="7">
    <source>
        <dbReference type="EMBL" id="SFM41915.1"/>
    </source>
</evidence>
<dbReference type="InterPro" id="IPR050109">
    <property type="entry name" value="HTH-type_TetR-like_transc_reg"/>
</dbReference>
<dbReference type="Pfam" id="PF00440">
    <property type="entry name" value="TetR_N"/>
    <property type="match status" value="1"/>
</dbReference>
<dbReference type="STRING" id="582667.SAMN05192568_103098"/>
<evidence type="ECO:0000256" key="3">
    <source>
        <dbReference type="ARBA" id="ARBA00023163"/>
    </source>
</evidence>
<dbReference type="Gene3D" id="1.10.357.10">
    <property type="entry name" value="Tetracycline Repressor, domain 2"/>
    <property type="match status" value="1"/>
</dbReference>
<gene>
    <name evidence="7" type="ORF">SAMN05192568_103098</name>
</gene>
<keyword evidence="1" id="KW-0805">Transcription regulation</keyword>
<proteinExistence type="predicted"/>
<dbReference type="InterPro" id="IPR039536">
    <property type="entry name" value="TetR_C_Proteobacteria"/>
</dbReference>
<feature type="domain" description="HTH tetR-type" evidence="6">
    <location>
        <begin position="26"/>
        <end position="86"/>
    </location>
</feature>
<organism evidence="7 8">
    <name type="scientific">Methylobacterium pseudosasicola</name>
    <dbReference type="NCBI Taxonomy" id="582667"/>
    <lineage>
        <taxon>Bacteria</taxon>
        <taxon>Pseudomonadati</taxon>
        <taxon>Pseudomonadota</taxon>
        <taxon>Alphaproteobacteria</taxon>
        <taxon>Hyphomicrobiales</taxon>
        <taxon>Methylobacteriaceae</taxon>
        <taxon>Methylobacterium</taxon>
    </lineage>
</organism>
<dbReference type="PRINTS" id="PR00455">
    <property type="entry name" value="HTHTETR"/>
</dbReference>
<dbReference type="PROSITE" id="PS50977">
    <property type="entry name" value="HTH_TETR_2"/>
    <property type="match status" value="1"/>
</dbReference>
<reference evidence="8" key="1">
    <citation type="submission" date="2016-10" db="EMBL/GenBank/DDBJ databases">
        <authorList>
            <person name="Varghese N."/>
            <person name="Submissions S."/>
        </authorList>
    </citation>
    <scope>NUCLEOTIDE SEQUENCE [LARGE SCALE GENOMIC DNA]</scope>
    <source>
        <strain evidence="8">BL36</strain>
    </source>
</reference>
<dbReference type="GO" id="GO:0000976">
    <property type="term" value="F:transcription cis-regulatory region binding"/>
    <property type="evidence" value="ECO:0007669"/>
    <property type="project" value="TreeGrafter"/>
</dbReference>
<name>A0A1I4QQA7_9HYPH</name>
<dbReference type="AlphaFoldDB" id="A0A1I4QQA7"/>
<dbReference type="InterPro" id="IPR009057">
    <property type="entry name" value="Homeodomain-like_sf"/>
</dbReference>
<keyword evidence="3" id="KW-0804">Transcription</keyword>
<evidence type="ECO:0000256" key="5">
    <source>
        <dbReference type="SAM" id="MobiDB-lite"/>
    </source>
</evidence>
<sequence>MRKVATQAVGAVVSGRRGRPRADQAGEVEERVLDVATRLFLSHGFDRTTFEGLAEEAQAGKATLYARYRNKEALYEAVVRRRVAQSVARISAASDGGVSRENLLGVAMLLADEIFVPDVIALMRLTIAEVTRFPEMALATYRIGYGGCVSALAEIIAGQGHTPEMLVAATPAATRFVERVFMPLQMHALYGVDLPSLRLRAREDVAQAVDGLLAEGVRDVRKAVHSPSTFKTR</sequence>
<dbReference type="EMBL" id="FOTK01000030">
    <property type="protein sequence ID" value="SFM41915.1"/>
    <property type="molecule type" value="Genomic_DNA"/>
</dbReference>
<dbReference type="PANTHER" id="PTHR30055">
    <property type="entry name" value="HTH-TYPE TRANSCRIPTIONAL REGULATOR RUTR"/>
    <property type="match status" value="1"/>
</dbReference>
<dbReference type="PANTHER" id="PTHR30055:SF234">
    <property type="entry name" value="HTH-TYPE TRANSCRIPTIONAL REGULATOR BETI"/>
    <property type="match status" value="1"/>
</dbReference>
<dbReference type="SUPFAM" id="SSF46689">
    <property type="entry name" value="Homeodomain-like"/>
    <property type="match status" value="1"/>
</dbReference>
<evidence type="ECO:0000256" key="4">
    <source>
        <dbReference type="PROSITE-ProRule" id="PRU00335"/>
    </source>
</evidence>
<dbReference type="GO" id="GO:0003700">
    <property type="term" value="F:DNA-binding transcription factor activity"/>
    <property type="evidence" value="ECO:0007669"/>
    <property type="project" value="TreeGrafter"/>
</dbReference>
<dbReference type="Proteomes" id="UP000199048">
    <property type="component" value="Unassembled WGS sequence"/>
</dbReference>
<dbReference type="Pfam" id="PF14246">
    <property type="entry name" value="TetR_C_7"/>
    <property type="match status" value="1"/>
</dbReference>
<evidence type="ECO:0000256" key="2">
    <source>
        <dbReference type="ARBA" id="ARBA00023125"/>
    </source>
</evidence>
<protein>
    <submittedName>
        <fullName evidence="7">Transcriptional regulator, TetR family</fullName>
    </submittedName>
</protein>
<feature type="region of interest" description="Disordered" evidence="5">
    <location>
        <begin position="1"/>
        <end position="25"/>
    </location>
</feature>
<keyword evidence="8" id="KW-1185">Reference proteome</keyword>
<keyword evidence="2 4" id="KW-0238">DNA-binding</keyword>
<feature type="DNA-binding region" description="H-T-H motif" evidence="4">
    <location>
        <begin position="49"/>
        <end position="68"/>
    </location>
</feature>
<dbReference type="InterPro" id="IPR001647">
    <property type="entry name" value="HTH_TetR"/>
</dbReference>